<dbReference type="PANTHER" id="PTHR43297:SF2">
    <property type="entry name" value="DIPEPTIDE TRANSPORT ATP-BINDING PROTEIN DPPD"/>
    <property type="match status" value="1"/>
</dbReference>
<dbReference type="InterPro" id="IPR003593">
    <property type="entry name" value="AAA+_ATPase"/>
</dbReference>
<feature type="domain" description="ABC transporter" evidence="8">
    <location>
        <begin position="8"/>
        <end position="257"/>
    </location>
</feature>
<keyword evidence="3" id="KW-0813">Transport</keyword>
<dbReference type="CDD" id="cd03257">
    <property type="entry name" value="ABC_NikE_OppD_transporters"/>
    <property type="match status" value="1"/>
</dbReference>
<evidence type="ECO:0000256" key="1">
    <source>
        <dbReference type="ARBA" id="ARBA00004202"/>
    </source>
</evidence>
<comment type="subcellular location">
    <subcellularLocation>
        <location evidence="1">Cell membrane</location>
        <topology evidence="1">Peripheral membrane protein</topology>
    </subcellularLocation>
</comment>
<dbReference type="GO" id="GO:0015833">
    <property type="term" value="P:peptide transport"/>
    <property type="evidence" value="ECO:0007669"/>
    <property type="project" value="InterPro"/>
</dbReference>
<accession>A0A3M8CIV0</accession>
<dbReference type="GO" id="GO:0016887">
    <property type="term" value="F:ATP hydrolysis activity"/>
    <property type="evidence" value="ECO:0007669"/>
    <property type="project" value="InterPro"/>
</dbReference>
<dbReference type="SMART" id="SM00382">
    <property type="entry name" value="AAA"/>
    <property type="match status" value="1"/>
</dbReference>
<dbReference type="SUPFAM" id="SSF52540">
    <property type="entry name" value="P-loop containing nucleoside triphosphate hydrolases"/>
    <property type="match status" value="1"/>
</dbReference>
<dbReference type="PROSITE" id="PS00211">
    <property type="entry name" value="ABC_TRANSPORTER_1"/>
    <property type="match status" value="1"/>
</dbReference>
<evidence type="ECO:0000256" key="7">
    <source>
        <dbReference type="ARBA" id="ARBA00023136"/>
    </source>
</evidence>
<name>A0A3M8CIV0_9BACL</name>
<comment type="caution">
    <text evidence="9">The sequence shown here is derived from an EMBL/GenBank/DDBJ whole genome shotgun (WGS) entry which is preliminary data.</text>
</comment>
<dbReference type="InterPro" id="IPR017871">
    <property type="entry name" value="ABC_transporter-like_CS"/>
</dbReference>
<dbReference type="GO" id="GO:0005886">
    <property type="term" value="C:plasma membrane"/>
    <property type="evidence" value="ECO:0007669"/>
    <property type="project" value="UniProtKB-SubCell"/>
</dbReference>
<proteinExistence type="inferred from homology"/>
<dbReference type="FunFam" id="3.40.50.300:FF:000016">
    <property type="entry name" value="Oligopeptide ABC transporter ATP-binding component"/>
    <property type="match status" value="1"/>
</dbReference>
<dbReference type="AlphaFoldDB" id="A0A3M8CIV0"/>
<dbReference type="NCBIfam" id="TIGR01727">
    <property type="entry name" value="oligo_HPY"/>
    <property type="match status" value="1"/>
</dbReference>
<evidence type="ECO:0000256" key="5">
    <source>
        <dbReference type="ARBA" id="ARBA00022741"/>
    </source>
</evidence>
<dbReference type="Pfam" id="PF08352">
    <property type="entry name" value="oligo_HPY"/>
    <property type="match status" value="1"/>
</dbReference>
<dbReference type="RefSeq" id="WP_122914660.1">
    <property type="nucleotide sequence ID" value="NZ_RHHT01000045.1"/>
</dbReference>
<evidence type="ECO:0000259" key="8">
    <source>
        <dbReference type="PROSITE" id="PS50893"/>
    </source>
</evidence>
<dbReference type="InterPro" id="IPR013563">
    <property type="entry name" value="Oligopep_ABC_C"/>
</dbReference>
<keyword evidence="5" id="KW-0547">Nucleotide-binding</keyword>
<dbReference type="Gene3D" id="3.40.50.300">
    <property type="entry name" value="P-loop containing nucleotide triphosphate hydrolases"/>
    <property type="match status" value="1"/>
</dbReference>
<evidence type="ECO:0000256" key="2">
    <source>
        <dbReference type="ARBA" id="ARBA00005417"/>
    </source>
</evidence>
<evidence type="ECO:0000256" key="3">
    <source>
        <dbReference type="ARBA" id="ARBA00022448"/>
    </source>
</evidence>
<dbReference type="PANTHER" id="PTHR43297">
    <property type="entry name" value="OLIGOPEPTIDE TRANSPORT ATP-BINDING PROTEIN APPD"/>
    <property type="match status" value="1"/>
</dbReference>
<dbReference type="InterPro" id="IPR050388">
    <property type="entry name" value="ABC_Ni/Peptide_Import"/>
</dbReference>
<dbReference type="Proteomes" id="UP000281915">
    <property type="component" value="Unassembled WGS sequence"/>
</dbReference>
<dbReference type="Pfam" id="PF00005">
    <property type="entry name" value="ABC_tran"/>
    <property type="match status" value="1"/>
</dbReference>
<reference evidence="9 10" key="1">
    <citation type="submission" date="2018-10" db="EMBL/GenBank/DDBJ databases">
        <title>Phylogenomics of Brevibacillus.</title>
        <authorList>
            <person name="Dunlap C."/>
        </authorList>
    </citation>
    <scope>NUCLEOTIDE SEQUENCE [LARGE SCALE GENOMIC DNA]</scope>
    <source>
        <strain evidence="9 10">JCM 15085</strain>
    </source>
</reference>
<gene>
    <name evidence="9" type="ORF">EDM58_18645</name>
</gene>
<evidence type="ECO:0000313" key="10">
    <source>
        <dbReference type="Proteomes" id="UP000281915"/>
    </source>
</evidence>
<dbReference type="PROSITE" id="PS50893">
    <property type="entry name" value="ABC_TRANSPORTER_2"/>
    <property type="match status" value="1"/>
</dbReference>
<dbReference type="InterPro" id="IPR027417">
    <property type="entry name" value="P-loop_NTPase"/>
</dbReference>
<dbReference type="EMBL" id="RHHT01000045">
    <property type="protein sequence ID" value="RNB75696.1"/>
    <property type="molecule type" value="Genomic_DNA"/>
</dbReference>
<dbReference type="InterPro" id="IPR003439">
    <property type="entry name" value="ABC_transporter-like_ATP-bd"/>
</dbReference>
<comment type="similarity">
    <text evidence="2">Belongs to the ABC transporter superfamily.</text>
</comment>
<keyword evidence="7" id="KW-0472">Membrane</keyword>
<organism evidence="9 10">
    <name type="scientific">Brevibacillus panacihumi</name>
    <dbReference type="NCBI Taxonomy" id="497735"/>
    <lineage>
        <taxon>Bacteria</taxon>
        <taxon>Bacillati</taxon>
        <taxon>Bacillota</taxon>
        <taxon>Bacilli</taxon>
        <taxon>Bacillales</taxon>
        <taxon>Paenibacillaceae</taxon>
        <taxon>Brevibacillus</taxon>
    </lineage>
</organism>
<keyword evidence="4" id="KW-1003">Cell membrane</keyword>
<protein>
    <submittedName>
        <fullName evidence="9">ABC transporter ATP-binding protein</fullName>
    </submittedName>
</protein>
<evidence type="ECO:0000256" key="4">
    <source>
        <dbReference type="ARBA" id="ARBA00022475"/>
    </source>
</evidence>
<dbReference type="GO" id="GO:0005524">
    <property type="term" value="F:ATP binding"/>
    <property type="evidence" value="ECO:0007669"/>
    <property type="project" value="UniProtKB-KW"/>
</dbReference>
<evidence type="ECO:0000313" key="9">
    <source>
        <dbReference type="EMBL" id="RNB75696.1"/>
    </source>
</evidence>
<evidence type="ECO:0000256" key="6">
    <source>
        <dbReference type="ARBA" id="ARBA00022840"/>
    </source>
</evidence>
<keyword evidence="6 9" id="KW-0067">ATP-binding</keyword>
<sequence>MNSRLLDVKGLTVQFHTPDGPVEVVSSVDFHVNKGETVGLVGESGCGKSVSSMAIMGLIPSPPAKQIGGEIWFQEKNLLAESPDYLRSIRGNSMSMIFQDPMSSLDPAFTVGSQIDEAMQFHQKIAANEAKERSIELLRRVGISNPELRYHEYPHQLSGGMRQRVMIAMALACNPQLIIADEPTTALDVTVQAQILDLLNDLRQTFGSAIIMITHDMGVVAETCDRVMVMYAGQIVEEAPTEVLFDQTAHPYTEGLLRSIPKISGKKVKLYSIPGSVPLQRDMPKGCRFHPRCSYATSLCQEKEPPIQELAPGHRVKCWHSDQVIAKQGGV</sequence>